<evidence type="ECO:0000313" key="1">
    <source>
        <dbReference type="EMBL" id="PKU68552.1"/>
    </source>
</evidence>
<dbReference type="AlphaFoldDB" id="A0A2I0VYS2"/>
<sequence length="184" mass="21002">MSHRHRLPRKITGPSQCPKYVNLVARKTFLGDAGDVDRLIIVPKNNCKIPAEEKLGRKFHALNLISKKVELSKRSSSKMHHNLGMKSTKVPIKCMRLYSKQNFSAQDFRKYWLDFLKTLPVTNFCSNRMNNISFKLNGASPNGRKSPIISFTPQIVNQGSQRKVTEITFMSSVRSQIGHEIKCL</sequence>
<gene>
    <name evidence="1" type="ORF">MA16_Dca016484</name>
</gene>
<accession>A0A2I0VYS2</accession>
<proteinExistence type="predicted"/>
<reference evidence="1 2" key="1">
    <citation type="journal article" date="2016" name="Sci. Rep.">
        <title>The Dendrobium catenatum Lindl. genome sequence provides insights into polysaccharide synthase, floral development and adaptive evolution.</title>
        <authorList>
            <person name="Zhang G.Q."/>
            <person name="Xu Q."/>
            <person name="Bian C."/>
            <person name="Tsai W.C."/>
            <person name="Yeh C.M."/>
            <person name="Liu K.W."/>
            <person name="Yoshida K."/>
            <person name="Zhang L.S."/>
            <person name="Chang S.B."/>
            <person name="Chen F."/>
            <person name="Shi Y."/>
            <person name="Su Y.Y."/>
            <person name="Zhang Y.Q."/>
            <person name="Chen L.J."/>
            <person name="Yin Y."/>
            <person name="Lin M."/>
            <person name="Huang H."/>
            <person name="Deng H."/>
            <person name="Wang Z.W."/>
            <person name="Zhu S.L."/>
            <person name="Zhao X."/>
            <person name="Deng C."/>
            <person name="Niu S.C."/>
            <person name="Huang J."/>
            <person name="Wang M."/>
            <person name="Liu G.H."/>
            <person name="Yang H.J."/>
            <person name="Xiao X.J."/>
            <person name="Hsiao Y.Y."/>
            <person name="Wu W.L."/>
            <person name="Chen Y.Y."/>
            <person name="Mitsuda N."/>
            <person name="Ohme-Takagi M."/>
            <person name="Luo Y.B."/>
            <person name="Van de Peer Y."/>
            <person name="Liu Z.J."/>
        </authorList>
    </citation>
    <scope>NUCLEOTIDE SEQUENCE [LARGE SCALE GENOMIC DNA]</scope>
    <source>
        <tissue evidence="1">The whole plant</tissue>
    </source>
</reference>
<name>A0A2I0VYS2_9ASPA</name>
<dbReference type="Proteomes" id="UP000233837">
    <property type="component" value="Unassembled WGS sequence"/>
</dbReference>
<reference evidence="1 2" key="2">
    <citation type="journal article" date="2017" name="Nature">
        <title>The Apostasia genome and the evolution of orchids.</title>
        <authorList>
            <person name="Zhang G.Q."/>
            <person name="Liu K.W."/>
            <person name="Li Z."/>
            <person name="Lohaus R."/>
            <person name="Hsiao Y.Y."/>
            <person name="Niu S.C."/>
            <person name="Wang J.Y."/>
            <person name="Lin Y.C."/>
            <person name="Xu Q."/>
            <person name="Chen L.J."/>
            <person name="Yoshida K."/>
            <person name="Fujiwara S."/>
            <person name="Wang Z.W."/>
            <person name="Zhang Y.Q."/>
            <person name="Mitsuda N."/>
            <person name="Wang M."/>
            <person name="Liu G.H."/>
            <person name="Pecoraro L."/>
            <person name="Huang H.X."/>
            <person name="Xiao X.J."/>
            <person name="Lin M."/>
            <person name="Wu X.Y."/>
            <person name="Wu W.L."/>
            <person name="Chen Y.Y."/>
            <person name="Chang S.B."/>
            <person name="Sakamoto S."/>
            <person name="Ohme-Takagi M."/>
            <person name="Yagi M."/>
            <person name="Zeng S.J."/>
            <person name="Shen C.Y."/>
            <person name="Yeh C.M."/>
            <person name="Luo Y.B."/>
            <person name="Tsai W.C."/>
            <person name="Van de Peer Y."/>
            <person name="Liu Z.J."/>
        </authorList>
    </citation>
    <scope>NUCLEOTIDE SEQUENCE [LARGE SCALE GENOMIC DNA]</scope>
    <source>
        <tissue evidence="1">The whole plant</tissue>
    </source>
</reference>
<keyword evidence="2" id="KW-1185">Reference proteome</keyword>
<organism evidence="1 2">
    <name type="scientific">Dendrobium catenatum</name>
    <dbReference type="NCBI Taxonomy" id="906689"/>
    <lineage>
        <taxon>Eukaryota</taxon>
        <taxon>Viridiplantae</taxon>
        <taxon>Streptophyta</taxon>
        <taxon>Embryophyta</taxon>
        <taxon>Tracheophyta</taxon>
        <taxon>Spermatophyta</taxon>
        <taxon>Magnoliopsida</taxon>
        <taxon>Liliopsida</taxon>
        <taxon>Asparagales</taxon>
        <taxon>Orchidaceae</taxon>
        <taxon>Epidendroideae</taxon>
        <taxon>Malaxideae</taxon>
        <taxon>Dendrobiinae</taxon>
        <taxon>Dendrobium</taxon>
    </lineage>
</organism>
<protein>
    <submittedName>
        <fullName evidence="1">Uncharacterized protein</fullName>
    </submittedName>
</protein>
<dbReference type="EMBL" id="KZ503084">
    <property type="protein sequence ID" value="PKU68552.1"/>
    <property type="molecule type" value="Genomic_DNA"/>
</dbReference>
<evidence type="ECO:0000313" key="2">
    <source>
        <dbReference type="Proteomes" id="UP000233837"/>
    </source>
</evidence>